<protein>
    <submittedName>
        <fullName evidence="2">Uncharacterized protein</fullName>
    </submittedName>
</protein>
<gene>
    <name evidence="2" type="ORF">NE237_027998</name>
</gene>
<dbReference type="AlphaFoldDB" id="A0A9Q0JTI3"/>
<keyword evidence="3" id="KW-1185">Reference proteome</keyword>
<accession>A0A9Q0JTI3</accession>
<sequence>MPFLFRSSKEKVKLGIKVFMNVIGFEKMVLVHGPTFLKRWCSLTFLFFPLKTKTQFGSSPDHTLLHHLDKLGGIAGESIIGEDEQGEDGTGGDCPTVDRCVEGRIFEVQEHAKGALFSLALDDESNRGKSVAGEEKLREESCRRGEENRRRKRSFLEKLLRRKEKAE</sequence>
<evidence type="ECO:0000313" key="2">
    <source>
        <dbReference type="EMBL" id="KAJ4951166.1"/>
    </source>
</evidence>
<proteinExistence type="predicted"/>
<feature type="region of interest" description="Disordered" evidence="1">
    <location>
        <begin position="125"/>
        <end position="150"/>
    </location>
</feature>
<comment type="caution">
    <text evidence="2">The sequence shown here is derived from an EMBL/GenBank/DDBJ whole genome shotgun (WGS) entry which is preliminary data.</text>
</comment>
<organism evidence="2 3">
    <name type="scientific">Protea cynaroides</name>
    <dbReference type="NCBI Taxonomy" id="273540"/>
    <lineage>
        <taxon>Eukaryota</taxon>
        <taxon>Viridiplantae</taxon>
        <taxon>Streptophyta</taxon>
        <taxon>Embryophyta</taxon>
        <taxon>Tracheophyta</taxon>
        <taxon>Spermatophyta</taxon>
        <taxon>Magnoliopsida</taxon>
        <taxon>Proteales</taxon>
        <taxon>Proteaceae</taxon>
        <taxon>Protea</taxon>
    </lineage>
</organism>
<dbReference type="EMBL" id="JAMYWD010000012">
    <property type="protein sequence ID" value="KAJ4951166.1"/>
    <property type="molecule type" value="Genomic_DNA"/>
</dbReference>
<name>A0A9Q0JTI3_9MAGN</name>
<evidence type="ECO:0000256" key="1">
    <source>
        <dbReference type="SAM" id="MobiDB-lite"/>
    </source>
</evidence>
<reference evidence="2" key="1">
    <citation type="journal article" date="2023" name="Plant J.">
        <title>The genome of the king protea, Protea cynaroides.</title>
        <authorList>
            <person name="Chang J."/>
            <person name="Duong T.A."/>
            <person name="Schoeman C."/>
            <person name="Ma X."/>
            <person name="Roodt D."/>
            <person name="Barker N."/>
            <person name="Li Z."/>
            <person name="Van de Peer Y."/>
            <person name="Mizrachi E."/>
        </authorList>
    </citation>
    <scope>NUCLEOTIDE SEQUENCE</scope>
    <source>
        <tissue evidence="2">Young leaves</tissue>
    </source>
</reference>
<evidence type="ECO:0000313" key="3">
    <source>
        <dbReference type="Proteomes" id="UP001141806"/>
    </source>
</evidence>
<dbReference type="OrthoDB" id="7537227at2759"/>
<dbReference type="Proteomes" id="UP001141806">
    <property type="component" value="Unassembled WGS sequence"/>
</dbReference>